<dbReference type="EMBL" id="FNYS01000009">
    <property type="protein sequence ID" value="SEJ00551.1"/>
    <property type="molecule type" value="Genomic_DNA"/>
</dbReference>
<gene>
    <name evidence="1" type="ORF">SAMN04488018_10927</name>
</gene>
<protein>
    <submittedName>
        <fullName evidence="1">Uncharacterized protein</fullName>
    </submittedName>
</protein>
<name>A0A1H6V7L7_9FLAO</name>
<evidence type="ECO:0000313" key="1">
    <source>
        <dbReference type="EMBL" id="SEJ00551.1"/>
    </source>
</evidence>
<sequence>MKDIITLLQHKKQEVITELKQGNTSQQGLISQLDKAISWLNTVEEHQLDTAKHYDIHQLPDTSHGMSFFHLMIDCESSDPNDWVEYTPNNKAIEMCMGDLVIVKK</sequence>
<evidence type="ECO:0000313" key="2">
    <source>
        <dbReference type="Proteomes" id="UP000183077"/>
    </source>
</evidence>
<dbReference type="AlphaFoldDB" id="A0A1H6V7L7"/>
<reference evidence="1 2" key="1">
    <citation type="submission" date="2016-10" db="EMBL/GenBank/DDBJ databases">
        <authorList>
            <person name="de Groot N.N."/>
        </authorList>
    </citation>
    <scope>NUCLEOTIDE SEQUENCE [LARGE SCALE GENOMIC DNA]</scope>
    <source>
        <strain evidence="1 2">DSM 23048</strain>
    </source>
</reference>
<proteinExistence type="predicted"/>
<dbReference type="RefSeq" id="WP_063175545.1">
    <property type="nucleotide sequence ID" value="NZ_FNYS01000009.1"/>
</dbReference>
<dbReference type="GeneID" id="82257303"/>
<organism evidence="1 2">
    <name type="scientific">Myroides marinus</name>
    <dbReference type="NCBI Taxonomy" id="703342"/>
    <lineage>
        <taxon>Bacteria</taxon>
        <taxon>Pseudomonadati</taxon>
        <taxon>Bacteroidota</taxon>
        <taxon>Flavobacteriia</taxon>
        <taxon>Flavobacteriales</taxon>
        <taxon>Flavobacteriaceae</taxon>
        <taxon>Myroides</taxon>
    </lineage>
</organism>
<dbReference type="Proteomes" id="UP000183077">
    <property type="component" value="Unassembled WGS sequence"/>
</dbReference>
<accession>A0A1H6V7L7</accession>